<dbReference type="OrthoDB" id="9805604at2"/>
<dbReference type="AlphaFoldDB" id="A0A379C949"/>
<sequence>MFILDIDGCITEGKGEEIDLIALNQLKQRIHNTDKNTILCTGRSALYVEAIAQMLNLTNWCICENGAYIYHTGTEEILYHPNITPKTKQQLKGIQDILTTSPQFTKIAEIELGKEICISLNPIGIGIEALYNLILDNIDLKGVNIAHSTTAVDITPLNINKEKGLLWLSEKCNINLNTAIAVGDSMGDIGFMSLCENKACPNNASEQVKDIADFIATSNSTKGLIEIYKYYGLQ</sequence>
<dbReference type="RefSeq" id="WP_115315174.1">
    <property type="nucleotide sequence ID" value="NZ_LWIF01000001.1"/>
</dbReference>
<dbReference type="EMBL" id="UGTA01000001">
    <property type="protein sequence ID" value="SUB58658.1"/>
    <property type="molecule type" value="Genomic_DNA"/>
</dbReference>
<dbReference type="PANTHER" id="PTHR10000">
    <property type="entry name" value="PHOSPHOSERINE PHOSPHATASE"/>
    <property type="match status" value="1"/>
</dbReference>
<dbReference type="NCBIfam" id="TIGR01484">
    <property type="entry name" value="HAD-SF-IIB"/>
    <property type="match status" value="1"/>
</dbReference>
<dbReference type="GO" id="GO:0016791">
    <property type="term" value="F:phosphatase activity"/>
    <property type="evidence" value="ECO:0007669"/>
    <property type="project" value="TreeGrafter"/>
</dbReference>
<dbReference type="InterPro" id="IPR023214">
    <property type="entry name" value="HAD_sf"/>
</dbReference>
<dbReference type="InterPro" id="IPR036412">
    <property type="entry name" value="HAD-like_sf"/>
</dbReference>
<reference evidence="1 2" key="1">
    <citation type="submission" date="2018-06" db="EMBL/GenBank/DDBJ databases">
        <authorList>
            <consortium name="Pathogen Informatics"/>
            <person name="Doyle S."/>
        </authorList>
    </citation>
    <scope>NUCLEOTIDE SEQUENCE [LARGE SCALE GENOMIC DNA]</scope>
    <source>
        <strain evidence="1 2">NCTC12872</strain>
    </source>
</reference>
<organism evidence="1 2">
    <name type="scientific">Phocoenobacter uteri</name>
    <dbReference type="NCBI Taxonomy" id="146806"/>
    <lineage>
        <taxon>Bacteria</taxon>
        <taxon>Pseudomonadati</taxon>
        <taxon>Pseudomonadota</taxon>
        <taxon>Gammaproteobacteria</taxon>
        <taxon>Pasteurellales</taxon>
        <taxon>Pasteurellaceae</taxon>
        <taxon>Phocoenobacter</taxon>
    </lineage>
</organism>
<evidence type="ECO:0000313" key="2">
    <source>
        <dbReference type="Proteomes" id="UP000255417"/>
    </source>
</evidence>
<dbReference type="InterPro" id="IPR006379">
    <property type="entry name" value="HAD-SF_hydro_IIB"/>
</dbReference>
<name>A0A379C949_9PAST</name>
<dbReference type="GO" id="GO:0005829">
    <property type="term" value="C:cytosol"/>
    <property type="evidence" value="ECO:0007669"/>
    <property type="project" value="TreeGrafter"/>
</dbReference>
<dbReference type="PANTHER" id="PTHR10000:SF8">
    <property type="entry name" value="HAD SUPERFAMILY HYDROLASE-LIKE, TYPE 3"/>
    <property type="match status" value="1"/>
</dbReference>
<dbReference type="Pfam" id="PF08282">
    <property type="entry name" value="Hydrolase_3"/>
    <property type="match status" value="2"/>
</dbReference>
<accession>A0A379C949</accession>
<dbReference type="Gene3D" id="3.90.1070.10">
    <property type="match status" value="1"/>
</dbReference>
<keyword evidence="2" id="KW-1185">Reference proteome</keyword>
<gene>
    <name evidence="1" type="ORF">NCTC12872_00623</name>
</gene>
<dbReference type="SUPFAM" id="SSF56784">
    <property type="entry name" value="HAD-like"/>
    <property type="match status" value="1"/>
</dbReference>
<dbReference type="Gene3D" id="3.40.50.1000">
    <property type="entry name" value="HAD superfamily/HAD-like"/>
    <property type="match status" value="1"/>
</dbReference>
<dbReference type="GO" id="GO:0000287">
    <property type="term" value="F:magnesium ion binding"/>
    <property type="evidence" value="ECO:0007669"/>
    <property type="project" value="TreeGrafter"/>
</dbReference>
<dbReference type="Proteomes" id="UP000255417">
    <property type="component" value="Unassembled WGS sequence"/>
</dbReference>
<protein>
    <submittedName>
        <fullName evidence="1">Phosphoglycolate phosphatase</fullName>
    </submittedName>
</protein>
<proteinExistence type="predicted"/>
<evidence type="ECO:0000313" key="1">
    <source>
        <dbReference type="EMBL" id="SUB58658.1"/>
    </source>
</evidence>